<keyword evidence="6" id="KW-1185">Reference proteome</keyword>
<dbReference type="NCBIfam" id="TIGR00377">
    <property type="entry name" value="ant_ant_sig"/>
    <property type="match status" value="1"/>
</dbReference>
<dbReference type="EMBL" id="JARJBC010000005">
    <property type="protein sequence ID" value="MDF3289798.1"/>
    <property type="molecule type" value="Genomic_DNA"/>
</dbReference>
<organism evidence="5 6">
    <name type="scientific">Streptomyces silvisoli</name>
    <dbReference type="NCBI Taxonomy" id="3034235"/>
    <lineage>
        <taxon>Bacteria</taxon>
        <taxon>Bacillati</taxon>
        <taxon>Actinomycetota</taxon>
        <taxon>Actinomycetes</taxon>
        <taxon>Kitasatosporales</taxon>
        <taxon>Streptomycetaceae</taxon>
        <taxon>Streptomyces</taxon>
    </lineage>
</organism>
<name>A0ABT5ZIY4_9ACTN</name>
<dbReference type="PROSITE" id="PS50801">
    <property type="entry name" value="STAS"/>
    <property type="match status" value="1"/>
</dbReference>
<evidence type="ECO:0000259" key="4">
    <source>
        <dbReference type="PROSITE" id="PS50801"/>
    </source>
</evidence>
<dbReference type="InterPro" id="IPR036513">
    <property type="entry name" value="STAS_dom_sf"/>
</dbReference>
<feature type="region of interest" description="Disordered" evidence="3">
    <location>
        <begin position="122"/>
        <end position="141"/>
    </location>
</feature>
<comment type="caution">
    <text evidence="5">The sequence shown here is derived from an EMBL/GenBank/DDBJ whole genome shotgun (WGS) entry which is preliminary data.</text>
</comment>
<evidence type="ECO:0000256" key="1">
    <source>
        <dbReference type="ARBA" id="ARBA00009013"/>
    </source>
</evidence>
<dbReference type="Gene3D" id="3.30.750.24">
    <property type="entry name" value="STAS domain"/>
    <property type="match status" value="1"/>
</dbReference>
<dbReference type="Pfam" id="PF01740">
    <property type="entry name" value="STAS"/>
    <property type="match status" value="1"/>
</dbReference>
<comment type="similarity">
    <text evidence="1 2">Belongs to the anti-sigma-factor antagonist family.</text>
</comment>
<sequence length="141" mass="15015">MSSETAPLSVDVAVRQPDVAVVSVGGDLDVDTATELHYQLANQIAHGRRNLVLDLSAVPFMDSSGLNIILRTLQEARRIGGSVQVAAPTSAVRRILELTGVGLATPIRETVDEAMRGVADAVETAKRGRQDDEPAVDRTED</sequence>
<dbReference type="InterPro" id="IPR003658">
    <property type="entry name" value="Anti-sigma_ant"/>
</dbReference>
<proteinExistence type="inferred from homology"/>
<dbReference type="RefSeq" id="WP_276093395.1">
    <property type="nucleotide sequence ID" value="NZ_JARJBC010000005.1"/>
</dbReference>
<dbReference type="InterPro" id="IPR002645">
    <property type="entry name" value="STAS_dom"/>
</dbReference>
<dbReference type="SUPFAM" id="SSF52091">
    <property type="entry name" value="SpoIIaa-like"/>
    <property type="match status" value="1"/>
</dbReference>
<evidence type="ECO:0000313" key="5">
    <source>
        <dbReference type="EMBL" id="MDF3289798.1"/>
    </source>
</evidence>
<dbReference type="PANTHER" id="PTHR33495">
    <property type="entry name" value="ANTI-SIGMA FACTOR ANTAGONIST TM_1081-RELATED-RELATED"/>
    <property type="match status" value="1"/>
</dbReference>
<dbReference type="CDD" id="cd07043">
    <property type="entry name" value="STAS_anti-anti-sigma_factors"/>
    <property type="match status" value="1"/>
</dbReference>
<evidence type="ECO:0000256" key="2">
    <source>
        <dbReference type="RuleBase" id="RU003749"/>
    </source>
</evidence>
<reference evidence="5 6" key="1">
    <citation type="submission" date="2023-03" db="EMBL/GenBank/DDBJ databases">
        <title>Draft genome sequence of Streptomyces sp. RB6PN23 isolated from peat swamp forest in Thailand.</title>
        <authorList>
            <person name="Klaysubun C."/>
            <person name="Duangmal K."/>
        </authorList>
    </citation>
    <scope>NUCLEOTIDE SEQUENCE [LARGE SCALE GENOMIC DNA]</scope>
    <source>
        <strain evidence="5 6">RB6PN23</strain>
    </source>
</reference>
<protein>
    <recommendedName>
        <fullName evidence="2">Anti-sigma factor antagonist</fullName>
    </recommendedName>
</protein>
<feature type="compositionally biased region" description="Basic and acidic residues" evidence="3">
    <location>
        <begin position="123"/>
        <end position="141"/>
    </location>
</feature>
<evidence type="ECO:0000256" key="3">
    <source>
        <dbReference type="SAM" id="MobiDB-lite"/>
    </source>
</evidence>
<feature type="domain" description="STAS" evidence="4">
    <location>
        <begin position="17"/>
        <end position="118"/>
    </location>
</feature>
<evidence type="ECO:0000313" key="6">
    <source>
        <dbReference type="Proteomes" id="UP001216579"/>
    </source>
</evidence>
<dbReference type="Proteomes" id="UP001216579">
    <property type="component" value="Unassembled WGS sequence"/>
</dbReference>
<dbReference type="PANTHER" id="PTHR33495:SF2">
    <property type="entry name" value="ANTI-SIGMA FACTOR ANTAGONIST TM_1081-RELATED"/>
    <property type="match status" value="1"/>
</dbReference>
<gene>
    <name evidence="5" type="ORF">P3G67_11225</name>
</gene>
<accession>A0ABT5ZIY4</accession>